<accession>A0ABR6W511</accession>
<dbReference type="CDD" id="cd09618">
    <property type="entry name" value="CBM9_like_2"/>
    <property type="match status" value="1"/>
</dbReference>
<feature type="domain" description="DUF5916" evidence="3">
    <location>
        <begin position="237"/>
        <end position="335"/>
    </location>
</feature>
<reference evidence="4 5" key="1">
    <citation type="submission" date="2019-06" db="EMBL/GenBank/DDBJ databases">
        <title>Spirosoma utsteinense sp. nov. isolated from Antarctic ice-free soils.</title>
        <authorList>
            <person name="Tahon G."/>
        </authorList>
    </citation>
    <scope>NUCLEOTIDE SEQUENCE [LARGE SCALE GENOMIC DNA]</scope>
    <source>
        <strain evidence="4 5">LMG 31447</strain>
    </source>
</reference>
<evidence type="ECO:0000313" key="4">
    <source>
        <dbReference type="EMBL" id="MBC3791693.1"/>
    </source>
</evidence>
<evidence type="ECO:0000259" key="2">
    <source>
        <dbReference type="Pfam" id="PF06452"/>
    </source>
</evidence>
<feature type="signal peptide" evidence="1">
    <location>
        <begin position="1"/>
        <end position="19"/>
    </location>
</feature>
<name>A0ABR6W511_9BACT</name>
<organism evidence="4 5">
    <name type="scientific">Spirosoma utsteinense</name>
    <dbReference type="NCBI Taxonomy" id="2585773"/>
    <lineage>
        <taxon>Bacteria</taxon>
        <taxon>Pseudomonadati</taxon>
        <taxon>Bacteroidota</taxon>
        <taxon>Cytophagia</taxon>
        <taxon>Cytophagales</taxon>
        <taxon>Cytophagaceae</taxon>
        <taxon>Spirosoma</taxon>
    </lineage>
</organism>
<keyword evidence="5" id="KW-1185">Reference proteome</keyword>
<dbReference type="Pfam" id="PF06452">
    <property type="entry name" value="CBM9_1"/>
    <property type="match status" value="1"/>
</dbReference>
<feature type="domain" description="Carbohydrate-binding" evidence="2">
    <location>
        <begin position="39"/>
        <end position="200"/>
    </location>
</feature>
<dbReference type="Proteomes" id="UP000700732">
    <property type="component" value="Unassembled WGS sequence"/>
</dbReference>
<comment type="caution">
    <text evidence="4">The sequence shown here is derived from an EMBL/GenBank/DDBJ whole genome shotgun (WGS) entry which is preliminary data.</text>
</comment>
<dbReference type="RefSeq" id="WP_394366372.1">
    <property type="nucleotide sequence ID" value="NZ_VFIA01000011.1"/>
</dbReference>
<dbReference type="Gene3D" id="2.60.40.1190">
    <property type="match status" value="1"/>
</dbReference>
<keyword evidence="1" id="KW-0732">Signal</keyword>
<sequence>MKSLLFLLSALLLTAPSLAQKKNESYQIHINRATSPVVIDGAVEETAWQAAEVANNFWMVLPMDTSRANVRTDVRMTYDDKNVYLSAVCYHGDVPGPYIVESLRRDWNFGRNDNFILFMDTFDDQTNGFTFGMNAVGAQWDGLLYEGGKANLSWDNKWTSAVRNYPDRYVIEMAIPFKTIRYKRGITHWGINFSRQDLKTTEKSSWTPIPRQFPTASLAYTGVLVWDEAPPQPGPNISLIPYALTGLSRDYEHGVPNKNRFDAGLDAKIAITSSLNLDLTVNPDFSQVDVDQQVTNLDRFELFFPERRQFFLENGDQFTNFGYASIRPFFSRRIGLGGVPIRFGARLSGKLNKDWRMGLMDMQTGSVGATGLPAQNFAVVALQRRVFARSNIGVLFVNKQSLGYDVPTTNPPATSTPVYSQYNRNLGFEYNLASANNLWTGKALYLKSFTSTGQPGEQPKSDEAVYAANLQFNSRQWLIGGQLESVGTNYSAEAGYVPRRGYRRAMGNISYTFLPTGASGIQSHGPLLQSTYFFDPAGRQSDNETYLSYLITFKSRSTFTGWVATDYVRLLQPFDPTNTGRETLAAGTKHNWTAWGTAFISKPQSLFTYGFTSRYGGYYADGTRLNLTADLGYRFQPFVSLAASASYNDIRLPLPWGHTTFWLVGPRFDVTMTNTLYLTTFVQYNEQQKNMNLNARIQWRYKPASDFFLVYTDNYLPGSSPQIGMDVPGLFTVRNRALVLKWTYWWNI</sequence>
<evidence type="ECO:0000256" key="1">
    <source>
        <dbReference type="SAM" id="SignalP"/>
    </source>
</evidence>
<feature type="chain" id="PRO_5047523772" description="Hydrolase" evidence="1">
    <location>
        <begin position="20"/>
        <end position="748"/>
    </location>
</feature>
<proteinExistence type="predicted"/>
<dbReference type="InterPro" id="IPR045670">
    <property type="entry name" value="DUF5916"/>
</dbReference>
<dbReference type="InterPro" id="IPR010502">
    <property type="entry name" value="Carb-bd_dom_fam9"/>
</dbReference>
<protein>
    <recommendedName>
        <fullName evidence="6">Hydrolase</fullName>
    </recommendedName>
</protein>
<evidence type="ECO:0000313" key="5">
    <source>
        <dbReference type="Proteomes" id="UP000700732"/>
    </source>
</evidence>
<dbReference type="Pfam" id="PF19313">
    <property type="entry name" value="DUF5916"/>
    <property type="match status" value="1"/>
</dbReference>
<dbReference type="SUPFAM" id="SSF49344">
    <property type="entry name" value="CBD9-like"/>
    <property type="match status" value="1"/>
</dbReference>
<dbReference type="EMBL" id="VFIA01000011">
    <property type="protein sequence ID" value="MBC3791693.1"/>
    <property type="molecule type" value="Genomic_DNA"/>
</dbReference>
<evidence type="ECO:0008006" key="6">
    <source>
        <dbReference type="Google" id="ProtNLM"/>
    </source>
</evidence>
<gene>
    <name evidence="4" type="ORF">FH603_2201</name>
</gene>
<evidence type="ECO:0000259" key="3">
    <source>
        <dbReference type="Pfam" id="PF19313"/>
    </source>
</evidence>